<feature type="domain" description="C2H2-type" evidence="6">
    <location>
        <begin position="7"/>
        <end position="36"/>
    </location>
</feature>
<dbReference type="GeneID" id="24136495"/>
<reference evidence="7 8" key="1">
    <citation type="journal article" date="2013" name="PLoS Genet.">
        <title>Distinctive expansion of potential virulence genes in the genome of the oomycete fish pathogen Saprolegnia parasitica.</title>
        <authorList>
            <person name="Jiang R.H."/>
            <person name="de Bruijn I."/>
            <person name="Haas B.J."/>
            <person name="Belmonte R."/>
            <person name="Lobach L."/>
            <person name="Christie J."/>
            <person name="van den Ackerveken G."/>
            <person name="Bottin A."/>
            <person name="Bulone V."/>
            <person name="Diaz-Moreno S.M."/>
            <person name="Dumas B."/>
            <person name="Fan L."/>
            <person name="Gaulin E."/>
            <person name="Govers F."/>
            <person name="Grenville-Briggs L.J."/>
            <person name="Horner N.R."/>
            <person name="Levin J.Z."/>
            <person name="Mammella M."/>
            <person name="Meijer H.J."/>
            <person name="Morris P."/>
            <person name="Nusbaum C."/>
            <person name="Oome S."/>
            <person name="Phillips A.J."/>
            <person name="van Rooyen D."/>
            <person name="Rzeszutek E."/>
            <person name="Saraiva M."/>
            <person name="Secombes C.J."/>
            <person name="Seidl M.F."/>
            <person name="Snel B."/>
            <person name="Stassen J.H."/>
            <person name="Sykes S."/>
            <person name="Tripathy S."/>
            <person name="van den Berg H."/>
            <person name="Vega-Arreguin J.C."/>
            <person name="Wawra S."/>
            <person name="Young S.K."/>
            <person name="Zeng Q."/>
            <person name="Dieguez-Uribeondo J."/>
            <person name="Russ C."/>
            <person name="Tyler B.M."/>
            <person name="van West P."/>
        </authorList>
    </citation>
    <scope>NUCLEOTIDE SEQUENCE [LARGE SCALE GENOMIC DNA]</scope>
    <source>
        <strain evidence="7 8">CBS 223.65</strain>
    </source>
</reference>
<proteinExistence type="predicted"/>
<accession>A0A067BXM2</accession>
<evidence type="ECO:0000259" key="6">
    <source>
        <dbReference type="PROSITE" id="PS50157"/>
    </source>
</evidence>
<dbReference type="Pfam" id="PF00096">
    <property type="entry name" value="zf-C2H2"/>
    <property type="match status" value="3"/>
</dbReference>
<feature type="domain" description="C2H2-type" evidence="6">
    <location>
        <begin position="97"/>
        <end position="126"/>
    </location>
</feature>
<evidence type="ECO:0000313" key="8">
    <source>
        <dbReference type="Proteomes" id="UP000030745"/>
    </source>
</evidence>
<evidence type="ECO:0000256" key="2">
    <source>
        <dbReference type="ARBA" id="ARBA00022737"/>
    </source>
</evidence>
<dbReference type="OrthoDB" id="6077919at2759"/>
<evidence type="ECO:0000256" key="5">
    <source>
        <dbReference type="PROSITE-ProRule" id="PRU00042"/>
    </source>
</evidence>
<keyword evidence="3 5" id="KW-0863">Zinc-finger</keyword>
<dbReference type="SUPFAM" id="SSF57667">
    <property type="entry name" value="beta-beta-alpha zinc fingers"/>
    <property type="match status" value="2"/>
</dbReference>
<dbReference type="InterPro" id="IPR013087">
    <property type="entry name" value="Znf_C2H2_type"/>
</dbReference>
<evidence type="ECO:0000256" key="1">
    <source>
        <dbReference type="ARBA" id="ARBA00022723"/>
    </source>
</evidence>
<dbReference type="FunFam" id="3.30.160.60:FF:000125">
    <property type="entry name" value="Putative zinc finger protein 143"/>
    <property type="match status" value="1"/>
</dbReference>
<feature type="domain" description="C2H2-type" evidence="6">
    <location>
        <begin position="67"/>
        <end position="96"/>
    </location>
</feature>
<protein>
    <recommendedName>
        <fullName evidence="6">C2H2-type domain-containing protein</fullName>
    </recommendedName>
</protein>
<evidence type="ECO:0000256" key="3">
    <source>
        <dbReference type="ARBA" id="ARBA00022771"/>
    </source>
</evidence>
<organism evidence="7 8">
    <name type="scientific">Saprolegnia parasitica (strain CBS 223.65)</name>
    <dbReference type="NCBI Taxonomy" id="695850"/>
    <lineage>
        <taxon>Eukaryota</taxon>
        <taxon>Sar</taxon>
        <taxon>Stramenopiles</taxon>
        <taxon>Oomycota</taxon>
        <taxon>Saprolegniomycetes</taxon>
        <taxon>Saprolegniales</taxon>
        <taxon>Saprolegniaceae</taxon>
        <taxon>Saprolegnia</taxon>
    </lineage>
</organism>
<keyword evidence="4" id="KW-0862">Zinc</keyword>
<evidence type="ECO:0000313" key="7">
    <source>
        <dbReference type="EMBL" id="KDO19312.1"/>
    </source>
</evidence>
<sequence length="202" mass="22834">MEPDRPFQCPVDGCNKRFKRKFTLSEHQKTHLGLRPFVCVEPNCGKRFSTSGNLVRHSHTHRLDKPFVCAWNACAKRFCSREKLVRHLTTHVGLRSYACHVCGQSFSTSGNLARHIKTQAHASSQVDAIASSTWMDLSQLFLRDEPPMAKTKKRSRVADEIAMPRLPLDLEPIPVLQFRSVEPWSDAWSRDGLCCAMTAGDA</sequence>
<evidence type="ECO:0000256" key="4">
    <source>
        <dbReference type="ARBA" id="ARBA00022833"/>
    </source>
</evidence>
<name>A0A067BXM2_SAPPC</name>
<dbReference type="GO" id="GO:0008270">
    <property type="term" value="F:zinc ion binding"/>
    <property type="evidence" value="ECO:0007669"/>
    <property type="project" value="UniProtKB-KW"/>
</dbReference>
<gene>
    <name evidence="7" type="ORF">SPRG_14704</name>
</gene>
<dbReference type="PROSITE" id="PS50157">
    <property type="entry name" value="ZINC_FINGER_C2H2_2"/>
    <property type="match status" value="4"/>
</dbReference>
<dbReference type="SMART" id="SM00355">
    <property type="entry name" value="ZnF_C2H2"/>
    <property type="match status" value="4"/>
</dbReference>
<dbReference type="RefSeq" id="XP_012209986.1">
    <property type="nucleotide sequence ID" value="XM_012354596.1"/>
</dbReference>
<dbReference type="Gene3D" id="3.30.160.60">
    <property type="entry name" value="Classic Zinc Finger"/>
    <property type="match status" value="4"/>
</dbReference>
<dbReference type="KEGG" id="spar:SPRG_14704"/>
<dbReference type="STRING" id="695850.A0A067BXM2"/>
<dbReference type="PROSITE" id="PS00028">
    <property type="entry name" value="ZINC_FINGER_C2H2_1"/>
    <property type="match status" value="4"/>
</dbReference>
<dbReference type="Proteomes" id="UP000030745">
    <property type="component" value="Unassembled WGS sequence"/>
</dbReference>
<dbReference type="InterPro" id="IPR036236">
    <property type="entry name" value="Znf_C2H2_sf"/>
</dbReference>
<keyword evidence="2" id="KW-0677">Repeat</keyword>
<dbReference type="EMBL" id="KK583358">
    <property type="protein sequence ID" value="KDO19312.1"/>
    <property type="molecule type" value="Genomic_DNA"/>
</dbReference>
<dbReference type="VEuPathDB" id="FungiDB:SPRG_14704"/>
<keyword evidence="8" id="KW-1185">Reference proteome</keyword>
<dbReference type="AlphaFoldDB" id="A0A067BXM2"/>
<dbReference type="FunFam" id="3.30.160.60:FF:000072">
    <property type="entry name" value="zinc finger protein 143 isoform X1"/>
    <property type="match status" value="1"/>
</dbReference>
<keyword evidence="1" id="KW-0479">Metal-binding</keyword>
<dbReference type="OMA" id="YQFPSPR"/>
<feature type="domain" description="C2H2-type" evidence="6">
    <location>
        <begin position="37"/>
        <end position="66"/>
    </location>
</feature>
<dbReference type="FunFam" id="3.30.160.60:FF:000264">
    <property type="entry name" value="Zinc finger protein 236"/>
    <property type="match status" value="1"/>
</dbReference>
<dbReference type="PANTHER" id="PTHR23235">
    <property type="entry name" value="KRUEPPEL-LIKE TRANSCRIPTION FACTOR"/>
    <property type="match status" value="1"/>
</dbReference>